<dbReference type="PANTHER" id="PTHR13968">
    <property type="entry name" value="HETEROGENEOUS NUCLEAR RIBONUCLEOPROTEIN"/>
    <property type="match status" value="1"/>
</dbReference>
<comment type="caution">
    <text evidence="5">The sequence shown here is derived from an EMBL/GenBank/DDBJ whole genome shotgun (WGS) entry which is preliminary data.</text>
</comment>
<name>A0A9P1H7N7_9PEZI</name>
<feature type="domain" description="RRM" evidence="4">
    <location>
        <begin position="274"/>
        <end position="345"/>
    </location>
</feature>
<dbReference type="Gene3D" id="3.30.70.330">
    <property type="match status" value="1"/>
</dbReference>
<accession>A0A9P1H7N7</accession>
<feature type="compositionally biased region" description="Basic and acidic residues" evidence="3">
    <location>
        <begin position="344"/>
        <end position="369"/>
    </location>
</feature>
<proteinExistence type="predicted"/>
<evidence type="ECO:0000256" key="2">
    <source>
        <dbReference type="PROSITE-ProRule" id="PRU00176"/>
    </source>
</evidence>
<dbReference type="Pfam" id="PF00076">
    <property type="entry name" value="RRM_1"/>
    <property type="match status" value="1"/>
</dbReference>
<gene>
    <name evidence="5" type="ORF">PPNO1_LOCUS7140</name>
</gene>
<organism evidence="5 6">
    <name type="scientific">Parascedosporium putredinis</name>
    <dbReference type="NCBI Taxonomy" id="1442378"/>
    <lineage>
        <taxon>Eukaryota</taxon>
        <taxon>Fungi</taxon>
        <taxon>Dikarya</taxon>
        <taxon>Ascomycota</taxon>
        <taxon>Pezizomycotina</taxon>
        <taxon>Sordariomycetes</taxon>
        <taxon>Hypocreomycetidae</taxon>
        <taxon>Microascales</taxon>
        <taxon>Microascaceae</taxon>
        <taxon>Parascedosporium</taxon>
    </lineage>
</organism>
<evidence type="ECO:0000256" key="1">
    <source>
        <dbReference type="ARBA" id="ARBA00022884"/>
    </source>
</evidence>
<feature type="region of interest" description="Disordered" evidence="3">
    <location>
        <begin position="127"/>
        <end position="196"/>
    </location>
</feature>
<dbReference type="SMART" id="SM00360">
    <property type="entry name" value="RRM"/>
    <property type="match status" value="1"/>
</dbReference>
<feature type="compositionally biased region" description="Acidic residues" evidence="3">
    <location>
        <begin position="24"/>
        <end position="42"/>
    </location>
</feature>
<dbReference type="InterPro" id="IPR051186">
    <property type="entry name" value="RRM_HNRPC/RALY_subfam"/>
</dbReference>
<feature type="compositionally biased region" description="Polar residues" evidence="3">
    <location>
        <begin position="127"/>
        <end position="144"/>
    </location>
</feature>
<feature type="compositionally biased region" description="Low complexity" evidence="3">
    <location>
        <begin position="558"/>
        <end position="572"/>
    </location>
</feature>
<feature type="compositionally biased region" description="Polar residues" evidence="3">
    <location>
        <begin position="518"/>
        <end position="537"/>
    </location>
</feature>
<dbReference type="EMBL" id="CALLCH030000016">
    <property type="protein sequence ID" value="CAI4217533.1"/>
    <property type="molecule type" value="Genomic_DNA"/>
</dbReference>
<dbReference type="SUPFAM" id="SSF54928">
    <property type="entry name" value="RNA-binding domain, RBD"/>
    <property type="match status" value="1"/>
</dbReference>
<dbReference type="PANTHER" id="PTHR13968:SF26">
    <property type="entry name" value="RRM DOMAIN-CONTAINING PROTEIN"/>
    <property type="match status" value="1"/>
</dbReference>
<reference evidence="5" key="1">
    <citation type="submission" date="2022-11" db="EMBL/GenBank/DDBJ databases">
        <authorList>
            <person name="Scott C."/>
            <person name="Bruce N."/>
        </authorList>
    </citation>
    <scope>NUCLEOTIDE SEQUENCE</scope>
</reference>
<keyword evidence="1 2" id="KW-0694">RNA-binding</keyword>
<evidence type="ECO:0000259" key="4">
    <source>
        <dbReference type="PROSITE" id="PS50102"/>
    </source>
</evidence>
<dbReference type="InterPro" id="IPR012677">
    <property type="entry name" value="Nucleotide-bd_a/b_plait_sf"/>
</dbReference>
<keyword evidence="6" id="KW-1185">Reference proteome</keyword>
<evidence type="ECO:0000313" key="6">
    <source>
        <dbReference type="Proteomes" id="UP000838763"/>
    </source>
</evidence>
<dbReference type="PROSITE" id="PS50102">
    <property type="entry name" value="RRM"/>
    <property type="match status" value="1"/>
</dbReference>
<evidence type="ECO:0000256" key="3">
    <source>
        <dbReference type="SAM" id="MobiDB-lite"/>
    </source>
</evidence>
<protein>
    <recommendedName>
        <fullName evidence="4">RRM domain-containing protein</fullName>
    </recommendedName>
</protein>
<dbReference type="Proteomes" id="UP000838763">
    <property type="component" value="Unassembled WGS sequence"/>
</dbReference>
<dbReference type="InterPro" id="IPR000504">
    <property type="entry name" value="RRM_dom"/>
</dbReference>
<dbReference type="GO" id="GO:0003723">
    <property type="term" value="F:RNA binding"/>
    <property type="evidence" value="ECO:0007669"/>
    <property type="project" value="UniProtKB-UniRule"/>
</dbReference>
<dbReference type="InterPro" id="IPR035979">
    <property type="entry name" value="RBD_domain_sf"/>
</dbReference>
<feature type="region of interest" description="Disordered" evidence="3">
    <location>
        <begin position="518"/>
        <end position="576"/>
    </location>
</feature>
<feature type="region of interest" description="Disordered" evidence="3">
    <location>
        <begin position="344"/>
        <end position="372"/>
    </location>
</feature>
<dbReference type="AlphaFoldDB" id="A0A9P1H7N7"/>
<sequence length="633" mass="67852">MTDSPTVAAFAIAAGQRSMLGGDNDADADADLDDDLYGESEQEAPGNGIPGTELSHTSTPLFASNVPEPSKASHARDHNTMVAAAAATHLSPSSMALSFADIPMTGPDLPVQLSPGSLAATMNLNASSDADASNEQARSLTSSGDDGMKALSSLVSTARDPTEADDLSQTPTGGVSANGALMLPPASADLPSRPSVDMNLDGGIRSTSRAHQSLITTSATHRPGFSRRSWNLLRSPKCWGEPASPNYHRMWDRYVTDEKRYMAEQKWDRFPEGSRVFIGNLSSDKVTKRDVFALFHRFGRLAQISLKSAFGFVQYHTLEEAQAAVENLQGVEVKGRKIHLEFSRTQKKKDAKEERARSPDRGPRGREAVNKGAAKAVITAPIVVKNPMAGTGNLKIIDLGTGPCLLGLEGGTAETESRILLLLQEVDPNFVNWVRGAFIERGLRTDVMIVNPAYHIKKDIISRLVVDGVCGIVELDFKGQDRGEVYLHLYDLSRGLSNVSFNEYQGLKPATAADLVSQTKSKPSYQTAQPSYGSGPQTGFYGQPPATQPMIPAAASAYHHGQPGPGAYPQAPTHASAPAGVDLQQILSQLQKPGLPNKVLQRRPQPLALSTFKLFSDNSKEAHLPSSLPSRIS</sequence>
<evidence type="ECO:0000313" key="5">
    <source>
        <dbReference type="EMBL" id="CAI4217533.1"/>
    </source>
</evidence>
<feature type="region of interest" description="Disordered" evidence="3">
    <location>
        <begin position="16"/>
        <end position="75"/>
    </location>
</feature>
<dbReference type="OrthoDB" id="10044938at2759"/>